<organism evidence="1 2">
    <name type="scientific">Dialister micraerophilus UPII 345-E</name>
    <dbReference type="NCBI Taxonomy" id="910314"/>
    <lineage>
        <taxon>Bacteria</taxon>
        <taxon>Bacillati</taxon>
        <taxon>Bacillota</taxon>
        <taxon>Negativicutes</taxon>
        <taxon>Veillonellales</taxon>
        <taxon>Veillonellaceae</taxon>
        <taxon>Dialister</taxon>
    </lineage>
</organism>
<name>E4L7B1_9FIRM</name>
<dbReference type="Proteomes" id="UP000004594">
    <property type="component" value="Unassembled WGS sequence"/>
</dbReference>
<proteinExistence type="predicted"/>
<reference evidence="1 2" key="1">
    <citation type="submission" date="2010-11" db="EMBL/GenBank/DDBJ databases">
        <authorList>
            <person name="Durkin A.S."/>
            <person name="Madupu R."/>
            <person name="Torralba M."/>
            <person name="Gillis M."/>
            <person name="Methe B."/>
            <person name="Sutton G."/>
            <person name="Nelson K.E."/>
        </authorList>
    </citation>
    <scope>NUCLEOTIDE SEQUENCE [LARGE SCALE GENOMIC DNA]</scope>
    <source>
        <strain evidence="1 2">UPII 345-E</strain>
    </source>
</reference>
<dbReference type="EMBL" id="AENT01000001">
    <property type="protein sequence ID" value="EFR43342.1"/>
    <property type="molecule type" value="Genomic_DNA"/>
</dbReference>
<gene>
    <name evidence="1" type="ORF">HMPREF9220_1259</name>
</gene>
<sequence>MINERVIIFTSPDGNVDIKIDSSNRMKTITSLSAAMCGAFNLAGEHEKEVLSAISKIALQQLHDCGDEGLLSESDFQ</sequence>
<dbReference type="OrthoDB" id="9995960at2"/>
<dbReference type="RefSeq" id="WP_007553674.1">
    <property type="nucleotide sequence ID" value="NZ_AENT01000001.1"/>
</dbReference>
<dbReference type="AlphaFoldDB" id="E4L7B1"/>
<evidence type="ECO:0000313" key="2">
    <source>
        <dbReference type="Proteomes" id="UP000004594"/>
    </source>
</evidence>
<evidence type="ECO:0000313" key="1">
    <source>
        <dbReference type="EMBL" id="EFR43342.1"/>
    </source>
</evidence>
<protein>
    <submittedName>
        <fullName evidence="1">Uncharacterized protein</fullName>
    </submittedName>
</protein>
<accession>E4L7B1</accession>
<comment type="caution">
    <text evidence="1">The sequence shown here is derived from an EMBL/GenBank/DDBJ whole genome shotgun (WGS) entry which is preliminary data.</text>
</comment>